<keyword evidence="2" id="KW-0812">Transmembrane</keyword>
<reference evidence="4 5" key="1">
    <citation type="journal article" date="2019" name="Int. J. Syst. Evol. Microbiol.">
        <title>The Global Catalogue of Microorganisms (GCM) 10K type strain sequencing project: providing services to taxonomists for standard genome sequencing and annotation.</title>
        <authorList>
            <consortium name="The Broad Institute Genomics Platform"/>
            <consortium name="The Broad Institute Genome Sequencing Center for Infectious Disease"/>
            <person name="Wu L."/>
            <person name="Ma J."/>
        </authorList>
    </citation>
    <scope>NUCLEOTIDE SEQUENCE [LARGE SCALE GENOMIC DNA]</scope>
    <source>
        <strain evidence="4 5">JCM 15313</strain>
    </source>
</reference>
<dbReference type="GO" id="GO:0004519">
    <property type="term" value="F:endonuclease activity"/>
    <property type="evidence" value="ECO:0007669"/>
    <property type="project" value="UniProtKB-KW"/>
</dbReference>
<protein>
    <submittedName>
        <fullName evidence="4">Endonuclease/exonuclease/phosphatase family protein</fullName>
    </submittedName>
</protein>
<keyword evidence="4" id="KW-0255">Endonuclease</keyword>
<feature type="domain" description="Endonuclease/exonuclease/phosphatase" evidence="3">
    <location>
        <begin position="118"/>
        <end position="309"/>
    </location>
</feature>
<feature type="region of interest" description="Disordered" evidence="1">
    <location>
        <begin position="1"/>
        <end position="29"/>
    </location>
</feature>
<feature type="transmembrane region" description="Helical" evidence="2">
    <location>
        <begin position="86"/>
        <end position="106"/>
    </location>
</feature>
<dbReference type="EMBL" id="BAAAPC010000024">
    <property type="protein sequence ID" value="GAA2012265.1"/>
    <property type="molecule type" value="Genomic_DNA"/>
</dbReference>
<evidence type="ECO:0000259" key="3">
    <source>
        <dbReference type="Pfam" id="PF03372"/>
    </source>
</evidence>
<organism evidence="4 5">
    <name type="scientific">Nocardiopsis rhodophaea</name>
    <dbReference type="NCBI Taxonomy" id="280238"/>
    <lineage>
        <taxon>Bacteria</taxon>
        <taxon>Bacillati</taxon>
        <taxon>Actinomycetota</taxon>
        <taxon>Actinomycetes</taxon>
        <taxon>Streptosporangiales</taxon>
        <taxon>Nocardiopsidaceae</taxon>
        <taxon>Nocardiopsis</taxon>
    </lineage>
</organism>
<accession>A0ABN2TLR4</accession>
<feature type="compositionally biased region" description="Basic residues" evidence="1">
    <location>
        <begin position="12"/>
        <end position="24"/>
    </location>
</feature>
<dbReference type="SUPFAM" id="SSF56219">
    <property type="entry name" value="DNase I-like"/>
    <property type="match status" value="1"/>
</dbReference>
<dbReference type="Pfam" id="PF03372">
    <property type="entry name" value="Exo_endo_phos"/>
    <property type="match status" value="1"/>
</dbReference>
<evidence type="ECO:0000313" key="4">
    <source>
        <dbReference type="EMBL" id="GAA2012265.1"/>
    </source>
</evidence>
<keyword evidence="5" id="KW-1185">Reference proteome</keyword>
<feature type="transmembrane region" description="Helical" evidence="2">
    <location>
        <begin position="62"/>
        <end position="79"/>
    </location>
</feature>
<dbReference type="InterPro" id="IPR005135">
    <property type="entry name" value="Endo/exonuclease/phosphatase"/>
</dbReference>
<dbReference type="InterPro" id="IPR036691">
    <property type="entry name" value="Endo/exonu/phosph_ase_sf"/>
</dbReference>
<evidence type="ECO:0000256" key="1">
    <source>
        <dbReference type="SAM" id="MobiDB-lite"/>
    </source>
</evidence>
<keyword evidence="4" id="KW-0378">Hydrolase</keyword>
<comment type="caution">
    <text evidence="4">The sequence shown here is derived from an EMBL/GenBank/DDBJ whole genome shotgun (WGS) entry which is preliminary data.</text>
</comment>
<dbReference type="Gene3D" id="3.60.10.10">
    <property type="entry name" value="Endonuclease/exonuclease/phosphatase"/>
    <property type="match status" value="1"/>
</dbReference>
<dbReference type="RefSeq" id="WP_344165203.1">
    <property type="nucleotide sequence ID" value="NZ_BAAAPC010000024.1"/>
</dbReference>
<gene>
    <name evidence="4" type="ORF">GCM10009799_45780</name>
</gene>
<evidence type="ECO:0000256" key="2">
    <source>
        <dbReference type="SAM" id="Phobius"/>
    </source>
</evidence>
<evidence type="ECO:0000313" key="5">
    <source>
        <dbReference type="Proteomes" id="UP001501585"/>
    </source>
</evidence>
<keyword evidence="4" id="KW-0540">Nuclease</keyword>
<feature type="compositionally biased region" description="Low complexity" evidence="1">
    <location>
        <begin position="1"/>
        <end position="11"/>
    </location>
</feature>
<keyword evidence="2" id="KW-1133">Transmembrane helix</keyword>
<feature type="transmembrane region" description="Helical" evidence="2">
    <location>
        <begin position="28"/>
        <end position="50"/>
    </location>
</feature>
<keyword evidence="2" id="KW-0472">Membrane</keyword>
<dbReference type="Proteomes" id="UP001501585">
    <property type="component" value="Unassembled WGS sequence"/>
</dbReference>
<name>A0ABN2TLR4_9ACTN</name>
<sequence length="318" mass="32096">MHTTTRPAPARGRARRRGHRRPPARGRAVGAGAGVAALAAAALLIGHRLVPEPVGSFLDTGLPWLGAPIAVLAAVAATARSGAGAIAAAAALACWGAVFAPALLAGPADAVSPGLRVASVNLRAGNPDPCAALGVLAARGADLIAAQEMTGAASACPTGLKYSTAAGTVGLWSRFPLEVSEPVDVGIGWRRALRAEVATPQGPVTVYAAHLASLRPGNTAQRNASLRRLARAATGSGAERVLVLGDFNTAGTDRRLGAFAGFTDAQDEAGRGLGFTWPASVPLVRLDHAMARGLRAVRAGVVEVPGSDHRAITAAYAR</sequence>
<proteinExistence type="predicted"/>